<evidence type="ECO:0000256" key="3">
    <source>
        <dbReference type="ARBA" id="ARBA00008594"/>
    </source>
</evidence>
<dbReference type="InterPro" id="IPR023393">
    <property type="entry name" value="START-like_dom_sf"/>
</dbReference>
<dbReference type="GO" id="GO:0005737">
    <property type="term" value="C:cytoplasm"/>
    <property type="evidence" value="ECO:0007669"/>
    <property type="project" value="UniProtKB-SubCell"/>
</dbReference>
<accession>A0ABC8YSE2</accession>
<dbReference type="Proteomes" id="UP001497457">
    <property type="component" value="Chromosome 17b"/>
</dbReference>
<dbReference type="InterPro" id="IPR019587">
    <property type="entry name" value="Polyketide_cyclase/dehydratase"/>
</dbReference>
<keyword evidence="7" id="KW-0539">Nucleus</keyword>
<proteinExistence type="inferred from homology"/>
<evidence type="ECO:0000256" key="8">
    <source>
        <dbReference type="ARBA" id="ARBA00023272"/>
    </source>
</evidence>
<evidence type="ECO:0000313" key="9">
    <source>
        <dbReference type="EMBL" id="CAL4946761.1"/>
    </source>
</evidence>
<sequence length="203" mass="22442">MSYTTARTSAEQQHGQIKANGRAVIPCPGHAGLPSEVARHHEHVLAVEQVCSVVVQTIKAPADSVWSLVRRFDRPQGYKSFIDHCDIVHGDGTTVGSVRELFLVSGLPGRNSRERLEILDDEQRVISFRILGGEHQLSNYRSVTTVHDAAAPEGPVTMVVESYTMDLIPEGTAEDARFLVDGFIRINLENLARLMALPPYNHH</sequence>
<dbReference type="AlphaFoldDB" id="A0ABC8YSE2"/>
<protein>
    <submittedName>
        <fullName evidence="9">Uncharacterized protein</fullName>
    </submittedName>
</protein>
<keyword evidence="4" id="KW-0963">Cytoplasm</keyword>
<dbReference type="Pfam" id="PF10604">
    <property type="entry name" value="Polyketide_cyc2"/>
    <property type="match status" value="1"/>
</dbReference>
<reference evidence="10" key="1">
    <citation type="submission" date="2024-06" db="EMBL/GenBank/DDBJ databases">
        <authorList>
            <person name="Ryan C."/>
        </authorList>
    </citation>
    <scope>NUCLEOTIDE SEQUENCE [LARGE SCALE GENOMIC DNA]</scope>
</reference>
<evidence type="ECO:0000313" key="10">
    <source>
        <dbReference type="Proteomes" id="UP001497457"/>
    </source>
</evidence>
<keyword evidence="6" id="KW-0675">Receptor</keyword>
<evidence type="ECO:0000256" key="2">
    <source>
        <dbReference type="ARBA" id="ARBA00004496"/>
    </source>
</evidence>
<dbReference type="GO" id="GO:0009738">
    <property type="term" value="P:abscisic acid-activated signaling pathway"/>
    <property type="evidence" value="ECO:0007669"/>
    <property type="project" value="UniProtKB-KW"/>
</dbReference>
<reference evidence="9 10" key="2">
    <citation type="submission" date="2024-10" db="EMBL/GenBank/DDBJ databases">
        <authorList>
            <person name="Ryan C."/>
        </authorList>
    </citation>
    <scope>NUCLEOTIDE SEQUENCE [LARGE SCALE GENOMIC DNA]</scope>
</reference>
<keyword evidence="8" id="KW-0650">Protein phosphatase inhibitor</keyword>
<gene>
    <name evidence="9" type="ORF">URODEC1_LOCUS36319</name>
</gene>
<dbReference type="GO" id="GO:0004864">
    <property type="term" value="F:protein phosphatase inhibitor activity"/>
    <property type="evidence" value="ECO:0007669"/>
    <property type="project" value="UniProtKB-KW"/>
</dbReference>
<dbReference type="CDD" id="cd07821">
    <property type="entry name" value="PYR_PYL_RCAR_like"/>
    <property type="match status" value="1"/>
</dbReference>
<evidence type="ECO:0000256" key="7">
    <source>
        <dbReference type="ARBA" id="ARBA00023242"/>
    </source>
</evidence>
<dbReference type="EMBL" id="OZ075127">
    <property type="protein sequence ID" value="CAL4946761.1"/>
    <property type="molecule type" value="Genomic_DNA"/>
</dbReference>
<dbReference type="SUPFAM" id="SSF55961">
    <property type="entry name" value="Bet v1-like"/>
    <property type="match status" value="1"/>
</dbReference>
<organism evidence="9 10">
    <name type="scientific">Urochloa decumbens</name>
    <dbReference type="NCBI Taxonomy" id="240449"/>
    <lineage>
        <taxon>Eukaryota</taxon>
        <taxon>Viridiplantae</taxon>
        <taxon>Streptophyta</taxon>
        <taxon>Embryophyta</taxon>
        <taxon>Tracheophyta</taxon>
        <taxon>Spermatophyta</taxon>
        <taxon>Magnoliopsida</taxon>
        <taxon>Liliopsida</taxon>
        <taxon>Poales</taxon>
        <taxon>Poaceae</taxon>
        <taxon>PACMAD clade</taxon>
        <taxon>Panicoideae</taxon>
        <taxon>Panicodae</taxon>
        <taxon>Paniceae</taxon>
        <taxon>Melinidinae</taxon>
        <taxon>Urochloa</taxon>
    </lineage>
</organism>
<dbReference type="InterPro" id="IPR050279">
    <property type="entry name" value="Plant_def-hormone_signal"/>
</dbReference>
<evidence type="ECO:0000256" key="4">
    <source>
        <dbReference type="ARBA" id="ARBA00022490"/>
    </source>
</evidence>
<dbReference type="PANTHER" id="PTHR31213:SF178">
    <property type="entry name" value="OS01G0827800 PROTEIN"/>
    <property type="match status" value="1"/>
</dbReference>
<keyword evidence="10" id="KW-1185">Reference proteome</keyword>
<dbReference type="GO" id="GO:0005634">
    <property type="term" value="C:nucleus"/>
    <property type="evidence" value="ECO:0007669"/>
    <property type="project" value="UniProtKB-SubCell"/>
</dbReference>
<dbReference type="PANTHER" id="PTHR31213">
    <property type="entry name" value="OS08G0374000 PROTEIN-RELATED"/>
    <property type="match status" value="1"/>
</dbReference>
<evidence type="ECO:0000256" key="1">
    <source>
        <dbReference type="ARBA" id="ARBA00004123"/>
    </source>
</evidence>
<evidence type="ECO:0000256" key="5">
    <source>
        <dbReference type="ARBA" id="ARBA00022682"/>
    </source>
</evidence>
<keyword evidence="5" id="KW-0938">Abscisic acid signaling pathway</keyword>
<evidence type="ECO:0000256" key="6">
    <source>
        <dbReference type="ARBA" id="ARBA00023170"/>
    </source>
</evidence>
<name>A0ABC8YSE2_9POAL</name>
<comment type="subcellular location">
    <subcellularLocation>
        <location evidence="2">Cytoplasm</location>
    </subcellularLocation>
    <subcellularLocation>
        <location evidence="1">Nucleus</location>
    </subcellularLocation>
</comment>
<dbReference type="Gene3D" id="3.30.530.20">
    <property type="match status" value="1"/>
</dbReference>
<comment type="similarity">
    <text evidence="3">Belongs to the PYR/PYL/RCAR abscisic acid intracellular receptor family.</text>
</comment>